<evidence type="ECO:0000313" key="1">
    <source>
        <dbReference type="EMBL" id="KAI3707030.1"/>
    </source>
</evidence>
<keyword evidence="2" id="KW-1185">Reference proteome</keyword>
<name>A0ACB9AAS3_ARCLA</name>
<comment type="caution">
    <text evidence="1">The sequence shown here is derived from an EMBL/GenBank/DDBJ whole genome shotgun (WGS) entry which is preliminary data.</text>
</comment>
<reference evidence="1 2" key="2">
    <citation type="journal article" date="2022" name="Mol. Ecol. Resour.">
        <title>The genomes of chicory, endive, great burdock and yacon provide insights into Asteraceae paleo-polyploidization history and plant inulin production.</title>
        <authorList>
            <person name="Fan W."/>
            <person name="Wang S."/>
            <person name="Wang H."/>
            <person name="Wang A."/>
            <person name="Jiang F."/>
            <person name="Liu H."/>
            <person name="Zhao H."/>
            <person name="Xu D."/>
            <person name="Zhang Y."/>
        </authorList>
    </citation>
    <scope>NUCLEOTIDE SEQUENCE [LARGE SCALE GENOMIC DNA]</scope>
    <source>
        <strain evidence="2">cv. Niubang</strain>
    </source>
</reference>
<evidence type="ECO:0000313" key="2">
    <source>
        <dbReference type="Proteomes" id="UP001055879"/>
    </source>
</evidence>
<dbReference type="EMBL" id="CM042054">
    <property type="protein sequence ID" value="KAI3707030.1"/>
    <property type="molecule type" value="Genomic_DNA"/>
</dbReference>
<accession>A0ACB9AAS3</accession>
<reference evidence="2" key="1">
    <citation type="journal article" date="2022" name="Mol. Ecol. Resour.">
        <title>The genomes of chicory, endive, great burdock and yacon provide insights into Asteraceae palaeo-polyploidization history and plant inulin production.</title>
        <authorList>
            <person name="Fan W."/>
            <person name="Wang S."/>
            <person name="Wang H."/>
            <person name="Wang A."/>
            <person name="Jiang F."/>
            <person name="Liu H."/>
            <person name="Zhao H."/>
            <person name="Xu D."/>
            <person name="Zhang Y."/>
        </authorList>
    </citation>
    <scope>NUCLEOTIDE SEQUENCE [LARGE SCALE GENOMIC DNA]</scope>
    <source>
        <strain evidence="2">cv. Niubang</strain>
    </source>
</reference>
<proteinExistence type="predicted"/>
<sequence>MHFHAHTFTCSTSYPTKYYLTNAAVFETLVSAKKPLHGTGVIFRHTGSRGFTLGLKQMNRRGLINSASEGQSTSTSPENTRKVVEHICLLKAKVDLSDADEKDMLDFLYTCQYQMRGVLAISLGELCYGRISYQNLESYTHAVFMRFQKREDLAKFYENPFYLGVLKDHVTPYCHEFTYVDYESEVEDDILPIFRKGEEFNFGVEFLLLIAFKESSLEEAADDALTSFTKLLMEFPSLIVQATKGSNFNPGSKGYTHAVVIRFRSFLGLPPQPMPLTFSWAVQSTKSQPIPLSTPAKSSGKHSHTRVKIQTHIHIQNNTAKWKKYHQTAGTLRDIQAWLLENILGYSFRPFCLPEESQHVHQIWRSKFQPIIEKKLSISFSVDPVGNELM</sequence>
<organism evidence="1 2">
    <name type="scientific">Arctium lappa</name>
    <name type="common">Greater burdock</name>
    <name type="synonym">Lappa major</name>
    <dbReference type="NCBI Taxonomy" id="4217"/>
    <lineage>
        <taxon>Eukaryota</taxon>
        <taxon>Viridiplantae</taxon>
        <taxon>Streptophyta</taxon>
        <taxon>Embryophyta</taxon>
        <taxon>Tracheophyta</taxon>
        <taxon>Spermatophyta</taxon>
        <taxon>Magnoliopsida</taxon>
        <taxon>eudicotyledons</taxon>
        <taxon>Gunneridae</taxon>
        <taxon>Pentapetalae</taxon>
        <taxon>asterids</taxon>
        <taxon>campanulids</taxon>
        <taxon>Asterales</taxon>
        <taxon>Asteraceae</taxon>
        <taxon>Carduoideae</taxon>
        <taxon>Cardueae</taxon>
        <taxon>Arctiinae</taxon>
        <taxon>Arctium</taxon>
    </lineage>
</organism>
<protein>
    <submittedName>
        <fullName evidence="1">Uncharacterized protein</fullName>
    </submittedName>
</protein>
<gene>
    <name evidence="1" type="ORF">L6452_25192</name>
</gene>
<dbReference type="Proteomes" id="UP001055879">
    <property type="component" value="Linkage Group LG08"/>
</dbReference>